<dbReference type="SUPFAM" id="SSF51735">
    <property type="entry name" value="NAD(P)-binding Rossmann-fold domains"/>
    <property type="match status" value="1"/>
</dbReference>
<dbReference type="NCBIfam" id="NF004825">
    <property type="entry name" value="PRK06181.1"/>
    <property type="match status" value="1"/>
</dbReference>
<organism evidence="5 6">
    <name type="scientific">Thalassolituus maritimus</name>
    <dbReference type="NCBI Taxonomy" id="484498"/>
    <lineage>
        <taxon>Bacteria</taxon>
        <taxon>Pseudomonadati</taxon>
        <taxon>Pseudomonadota</taxon>
        <taxon>Gammaproteobacteria</taxon>
        <taxon>Oceanospirillales</taxon>
        <taxon>Oceanospirillaceae</taxon>
        <taxon>Thalassolituus</taxon>
    </lineage>
</organism>
<dbReference type="PRINTS" id="PR00081">
    <property type="entry name" value="GDHRDH"/>
</dbReference>
<protein>
    <submittedName>
        <fullName evidence="5">Short-chain dehydrogenase</fullName>
    </submittedName>
</protein>
<feature type="domain" description="Ketoreductase" evidence="4">
    <location>
        <begin position="13"/>
        <end position="196"/>
    </location>
</feature>
<proteinExistence type="inferred from homology"/>
<dbReference type="InterPro" id="IPR002347">
    <property type="entry name" value="SDR_fam"/>
</dbReference>
<dbReference type="RefSeq" id="WP_076516517.1">
    <property type="nucleotide sequence ID" value="NZ_FTOH01000007.1"/>
</dbReference>
<sequence length="271" mass="29739">MANTNLTSVFNNKLIWITGASSGIGEQLCYDLSKMGARLILSARRTDELERVRNACQSPETHTVLPLDMLNEADVINAADKVANELGTVDYLFNNAGITQRSLINETDADIYRKVMELNYFSQVTITRKVLPGMLARGSGHIVTTSSIAGLIGIPYRSAYCSSKHAIIGFMDSLRSEVHDKGLRVTTLCPGFVRTNIIDTARREGTAQEKVEDTVIKNGMAVDEAVAEVLEAVANEKEQVIIAKGKEGMGPIIKRLFPSVIYKMVRKMALT</sequence>
<dbReference type="GO" id="GO:0016491">
    <property type="term" value="F:oxidoreductase activity"/>
    <property type="evidence" value="ECO:0007669"/>
    <property type="project" value="UniProtKB-KW"/>
</dbReference>
<reference evidence="6" key="1">
    <citation type="submission" date="2017-01" db="EMBL/GenBank/DDBJ databases">
        <authorList>
            <person name="Varghese N."/>
            <person name="Submissions S."/>
        </authorList>
    </citation>
    <scope>NUCLEOTIDE SEQUENCE [LARGE SCALE GENOMIC DNA]</scope>
    <source>
        <strain evidence="6">DSM 24913</strain>
    </source>
</reference>
<dbReference type="InterPro" id="IPR036291">
    <property type="entry name" value="NAD(P)-bd_dom_sf"/>
</dbReference>
<keyword evidence="2" id="KW-0560">Oxidoreductase</keyword>
<dbReference type="InterPro" id="IPR020904">
    <property type="entry name" value="Sc_DH/Rdtase_CS"/>
</dbReference>
<evidence type="ECO:0000313" key="6">
    <source>
        <dbReference type="Proteomes" id="UP000185639"/>
    </source>
</evidence>
<dbReference type="OrthoDB" id="9810734at2"/>
<dbReference type="InterPro" id="IPR057326">
    <property type="entry name" value="KR_dom"/>
</dbReference>
<gene>
    <name evidence="5" type="ORF">SAMN05421686_107167</name>
</gene>
<evidence type="ECO:0000259" key="4">
    <source>
        <dbReference type="SMART" id="SM00822"/>
    </source>
</evidence>
<keyword evidence="6" id="KW-1185">Reference proteome</keyword>
<dbReference type="PANTHER" id="PTHR44196">
    <property type="entry name" value="DEHYDROGENASE/REDUCTASE SDR FAMILY MEMBER 7B"/>
    <property type="match status" value="1"/>
</dbReference>
<dbReference type="SMART" id="SM00822">
    <property type="entry name" value="PKS_KR"/>
    <property type="match status" value="1"/>
</dbReference>
<dbReference type="GO" id="GO:0016020">
    <property type="term" value="C:membrane"/>
    <property type="evidence" value="ECO:0007669"/>
    <property type="project" value="TreeGrafter"/>
</dbReference>
<comment type="similarity">
    <text evidence="1 3">Belongs to the short-chain dehydrogenases/reductases (SDR) family.</text>
</comment>
<evidence type="ECO:0000313" key="5">
    <source>
        <dbReference type="EMBL" id="SIT00165.1"/>
    </source>
</evidence>
<dbReference type="PRINTS" id="PR00080">
    <property type="entry name" value="SDRFAMILY"/>
</dbReference>
<evidence type="ECO:0000256" key="3">
    <source>
        <dbReference type="RuleBase" id="RU000363"/>
    </source>
</evidence>
<dbReference type="AlphaFoldDB" id="A0A1N7NP27"/>
<dbReference type="EMBL" id="FTOH01000007">
    <property type="protein sequence ID" value="SIT00165.1"/>
    <property type="molecule type" value="Genomic_DNA"/>
</dbReference>
<dbReference type="Pfam" id="PF00106">
    <property type="entry name" value="adh_short"/>
    <property type="match status" value="1"/>
</dbReference>
<name>A0A1N7NP27_9GAMM</name>
<dbReference type="PROSITE" id="PS00061">
    <property type="entry name" value="ADH_SHORT"/>
    <property type="match status" value="1"/>
</dbReference>
<evidence type="ECO:0000256" key="1">
    <source>
        <dbReference type="ARBA" id="ARBA00006484"/>
    </source>
</evidence>
<dbReference type="Gene3D" id="3.40.50.720">
    <property type="entry name" value="NAD(P)-binding Rossmann-like Domain"/>
    <property type="match status" value="1"/>
</dbReference>
<evidence type="ECO:0000256" key="2">
    <source>
        <dbReference type="ARBA" id="ARBA00023002"/>
    </source>
</evidence>
<dbReference type="STRING" id="484498.SAMN05421686_107167"/>
<accession>A0A1N7NP27</accession>
<dbReference type="Proteomes" id="UP000185639">
    <property type="component" value="Unassembled WGS sequence"/>
</dbReference>
<dbReference type="PANTHER" id="PTHR44196:SF1">
    <property type="entry name" value="DEHYDROGENASE_REDUCTASE SDR FAMILY MEMBER 7B"/>
    <property type="match status" value="1"/>
</dbReference>